<dbReference type="Gene3D" id="3.40.50.720">
    <property type="entry name" value="NAD(P)-binding Rossmann-like Domain"/>
    <property type="match status" value="1"/>
</dbReference>
<dbReference type="GO" id="GO:0016020">
    <property type="term" value="C:membrane"/>
    <property type="evidence" value="ECO:0007669"/>
    <property type="project" value="TreeGrafter"/>
</dbReference>
<dbReference type="Pfam" id="PF00106">
    <property type="entry name" value="adh_short"/>
    <property type="match status" value="1"/>
</dbReference>
<dbReference type="InterPro" id="IPR002347">
    <property type="entry name" value="SDR_fam"/>
</dbReference>
<feature type="domain" description="Ketoreductase" evidence="5">
    <location>
        <begin position="8"/>
        <end position="195"/>
    </location>
</feature>
<dbReference type="SUPFAM" id="SSF51735">
    <property type="entry name" value="NAD(P)-binding Rossmann-fold domains"/>
    <property type="match status" value="1"/>
</dbReference>
<evidence type="ECO:0000259" key="5">
    <source>
        <dbReference type="SMART" id="SM00822"/>
    </source>
</evidence>
<keyword evidence="2" id="KW-0560">Oxidoreductase</keyword>
<organism evidence="6 7">
    <name type="scientific">Microvirga makkahensis</name>
    <dbReference type="NCBI Taxonomy" id="1128670"/>
    <lineage>
        <taxon>Bacteria</taxon>
        <taxon>Pseudomonadati</taxon>
        <taxon>Pseudomonadota</taxon>
        <taxon>Alphaproteobacteria</taxon>
        <taxon>Hyphomicrobiales</taxon>
        <taxon>Methylobacteriaceae</taxon>
        <taxon>Microvirga</taxon>
    </lineage>
</organism>
<dbReference type="GO" id="GO:0016491">
    <property type="term" value="F:oxidoreductase activity"/>
    <property type="evidence" value="ECO:0007669"/>
    <property type="project" value="UniProtKB-KW"/>
</dbReference>
<evidence type="ECO:0000256" key="1">
    <source>
        <dbReference type="ARBA" id="ARBA00006484"/>
    </source>
</evidence>
<accession>A0A7X3MSB9</accession>
<feature type="region of interest" description="Disordered" evidence="4">
    <location>
        <begin position="271"/>
        <end position="297"/>
    </location>
</feature>
<dbReference type="PANTHER" id="PTHR44196">
    <property type="entry name" value="DEHYDROGENASE/REDUCTASE SDR FAMILY MEMBER 7B"/>
    <property type="match status" value="1"/>
</dbReference>
<proteinExistence type="inferred from homology"/>
<evidence type="ECO:0000256" key="3">
    <source>
        <dbReference type="RuleBase" id="RU000363"/>
    </source>
</evidence>
<dbReference type="PANTHER" id="PTHR44196:SF1">
    <property type="entry name" value="DEHYDROGENASE_REDUCTASE SDR FAMILY MEMBER 7B"/>
    <property type="match status" value="1"/>
</dbReference>
<name>A0A7X3MSB9_9HYPH</name>
<evidence type="ECO:0000256" key="4">
    <source>
        <dbReference type="SAM" id="MobiDB-lite"/>
    </source>
</evidence>
<evidence type="ECO:0000313" key="7">
    <source>
        <dbReference type="Proteomes" id="UP000436483"/>
    </source>
</evidence>
<reference evidence="6 7" key="2">
    <citation type="submission" date="2020-01" db="EMBL/GenBank/DDBJ databases">
        <title>Microvirga sp. nov., an arsenate reduction bacterium isolated from Tibet hotspring sediments.</title>
        <authorList>
            <person name="Xian W.-D."/>
            <person name="Li W.-J."/>
        </authorList>
    </citation>
    <scope>NUCLEOTIDE SEQUENCE [LARGE SCALE GENOMIC DNA]</scope>
    <source>
        <strain evidence="6 7">KCTC 23863</strain>
    </source>
</reference>
<comment type="caution">
    <text evidence="6">The sequence shown here is derived from an EMBL/GenBank/DDBJ whole genome shotgun (WGS) entry which is preliminary data.</text>
</comment>
<dbReference type="Proteomes" id="UP000436483">
    <property type="component" value="Unassembled WGS sequence"/>
</dbReference>
<dbReference type="AlphaFoldDB" id="A0A7X3MSB9"/>
<reference evidence="6 7" key="1">
    <citation type="submission" date="2019-12" db="EMBL/GenBank/DDBJ databases">
        <authorList>
            <person name="Yuan C.-G."/>
        </authorList>
    </citation>
    <scope>NUCLEOTIDE SEQUENCE [LARGE SCALE GENOMIC DNA]</scope>
    <source>
        <strain evidence="6 7">KCTC 23863</strain>
    </source>
</reference>
<evidence type="ECO:0000256" key="2">
    <source>
        <dbReference type="ARBA" id="ARBA00023002"/>
    </source>
</evidence>
<dbReference type="OrthoDB" id="9793825at2"/>
<dbReference type="SMART" id="SM00822">
    <property type="entry name" value="PKS_KR"/>
    <property type="match status" value="1"/>
</dbReference>
<dbReference type="PRINTS" id="PR00081">
    <property type="entry name" value="GDHRDH"/>
</dbReference>
<dbReference type="InterPro" id="IPR020904">
    <property type="entry name" value="Sc_DH/Rdtase_CS"/>
</dbReference>
<protein>
    <submittedName>
        <fullName evidence="6">SDR family NAD(P)-dependent oxidoreductase</fullName>
    </submittedName>
</protein>
<dbReference type="EMBL" id="WURB01000008">
    <property type="protein sequence ID" value="MXQ12314.1"/>
    <property type="molecule type" value="Genomic_DNA"/>
</dbReference>
<sequence>MTNEINGKVVVITGASSGIGKASAEALAEHGARLVLAARREPELEDTAQACRVKGAEAVAVPADVAEEAQVQALARRAIEVFGRIDVWFNNAGMDAFGRFEDIPAETFERVLQINLMGTVHGARAALPHFTERGSGILINNASLVGNCPSPFHSPYVASKFAIRGLSFALRQEVMHLPDVHVCVLSPASIDTPLWQRSANYSGRAIKPLDPVHPVEQVASVLLNLIRYPQREVFAGASGWMASEQYTAQPDMMEAVIAGFTQQSLFQDEPAAPTDGSLFTPESGNGGKSGGWSSPDRPGLAVGDTLPLMASPAFLALAPALYTLKLSASFAQQLGMQFAPSLAGAVAAAGDRLPAALTSPFRRTGP</sequence>
<dbReference type="InterPro" id="IPR057326">
    <property type="entry name" value="KR_dom"/>
</dbReference>
<dbReference type="InterPro" id="IPR036291">
    <property type="entry name" value="NAD(P)-bd_dom_sf"/>
</dbReference>
<dbReference type="PRINTS" id="PR00080">
    <property type="entry name" value="SDRFAMILY"/>
</dbReference>
<dbReference type="RefSeq" id="WP_160884911.1">
    <property type="nucleotide sequence ID" value="NZ_WURB01000008.1"/>
</dbReference>
<comment type="similarity">
    <text evidence="1 3">Belongs to the short-chain dehydrogenases/reductases (SDR) family.</text>
</comment>
<keyword evidence="7" id="KW-1185">Reference proteome</keyword>
<evidence type="ECO:0000313" key="6">
    <source>
        <dbReference type="EMBL" id="MXQ12314.1"/>
    </source>
</evidence>
<dbReference type="PROSITE" id="PS00061">
    <property type="entry name" value="ADH_SHORT"/>
    <property type="match status" value="1"/>
</dbReference>
<gene>
    <name evidence="6" type="ORF">GR328_12745</name>
</gene>